<keyword evidence="2" id="KW-0472">Membrane</keyword>
<feature type="domain" description="VWFA" evidence="3">
    <location>
        <begin position="72"/>
        <end position="269"/>
    </location>
</feature>
<comment type="caution">
    <text evidence="4">The sequence shown here is derived from an EMBL/GenBank/DDBJ whole genome shotgun (WGS) entry which is preliminary data.</text>
</comment>
<keyword evidence="2" id="KW-1133">Transmembrane helix</keyword>
<dbReference type="PROSITE" id="PS50234">
    <property type="entry name" value="VWFA"/>
    <property type="match status" value="1"/>
</dbReference>
<name>A0A542Y9U0_9MICO</name>
<dbReference type="Proteomes" id="UP000319094">
    <property type="component" value="Unassembled WGS sequence"/>
</dbReference>
<keyword evidence="2" id="KW-0812">Transmembrane</keyword>
<dbReference type="GO" id="GO:0005975">
    <property type="term" value="P:carbohydrate metabolic process"/>
    <property type="evidence" value="ECO:0007669"/>
    <property type="project" value="UniProtKB-ARBA"/>
</dbReference>
<dbReference type="PANTHER" id="PTHR34819:SF3">
    <property type="entry name" value="CELL SURFACE PROTEIN"/>
    <property type="match status" value="1"/>
</dbReference>
<dbReference type="InterPro" id="IPR047589">
    <property type="entry name" value="DUF11_rpt"/>
</dbReference>
<evidence type="ECO:0000313" key="4">
    <source>
        <dbReference type="EMBL" id="TQL44849.1"/>
    </source>
</evidence>
<accession>A0A542Y9U0</accession>
<dbReference type="Gene3D" id="3.40.50.410">
    <property type="entry name" value="von Willebrand factor, type A domain"/>
    <property type="match status" value="1"/>
</dbReference>
<dbReference type="InterPro" id="IPR055354">
    <property type="entry name" value="DUF7507"/>
</dbReference>
<feature type="region of interest" description="Disordered" evidence="1">
    <location>
        <begin position="1"/>
        <end position="30"/>
    </location>
</feature>
<dbReference type="EMBL" id="VFON01000001">
    <property type="protein sequence ID" value="TQL44849.1"/>
    <property type="molecule type" value="Genomic_DNA"/>
</dbReference>
<proteinExistence type="predicted"/>
<dbReference type="NCBIfam" id="TIGR01451">
    <property type="entry name" value="B_ant_repeat"/>
    <property type="match status" value="2"/>
</dbReference>
<evidence type="ECO:0000256" key="2">
    <source>
        <dbReference type="SAM" id="Phobius"/>
    </source>
</evidence>
<evidence type="ECO:0000259" key="3">
    <source>
        <dbReference type="PROSITE" id="PS50234"/>
    </source>
</evidence>
<keyword evidence="5" id="KW-1185">Reference proteome</keyword>
<evidence type="ECO:0000256" key="1">
    <source>
        <dbReference type="SAM" id="MobiDB-lite"/>
    </source>
</evidence>
<dbReference type="InterPro" id="IPR036465">
    <property type="entry name" value="vWFA_dom_sf"/>
</dbReference>
<protein>
    <submittedName>
        <fullName evidence="4">Putative repeat protein (TIGR01451 family)</fullName>
    </submittedName>
</protein>
<dbReference type="InterPro" id="IPR051172">
    <property type="entry name" value="Chlamydia_OmcB"/>
</dbReference>
<feature type="region of interest" description="Disordered" evidence="1">
    <location>
        <begin position="368"/>
        <end position="389"/>
    </location>
</feature>
<feature type="region of interest" description="Disordered" evidence="1">
    <location>
        <begin position="488"/>
        <end position="507"/>
    </location>
</feature>
<reference evidence="4 5" key="1">
    <citation type="submission" date="2019-06" db="EMBL/GenBank/DDBJ databases">
        <title>Sequencing the genomes of 1000 actinobacteria strains.</title>
        <authorList>
            <person name="Klenk H.-P."/>
        </authorList>
    </citation>
    <scope>NUCLEOTIDE SEQUENCE [LARGE SCALE GENOMIC DNA]</scope>
    <source>
        <strain evidence="4 5">DSM 8803</strain>
    </source>
</reference>
<gene>
    <name evidence="4" type="ORF">FB468_2920</name>
</gene>
<dbReference type="RefSeq" id="WP_170219756.1">
    <property type="nucleotide sequence ID" value="NZ_BAAAUY010000018.1"/>
</dbReference>
<dbReference type="PANTHER" id="PTHR34819">
    <property type="entry name" value="LARGE CYSTEINE-RICH PERIPLASMIC PROTEIN OMCB"/>
    <property type="match status" value="1"/>
</dbReference>
<feature type="region of interest" description="Disordered" evidence="1">
    <location>
        <begin position="587"/>
        <end position="611"/>
    </location>
</feature>
<organism evidence="4 5">
    <name type="scientific">Leucobacter komagatae</name>
    <dbReference type="NCBI Taxonomy" id="55969"/>
    <lineage>
        <taxon>Bacteria</taxon>
        <taxon>Bacillati</taxon>
        <taxon>Actinomycetota</taxon>
        <taxon>Actinomycetes</taxon>
        <taxon>Micrococcales</taxon>
        <taxon>Microbacteriaceae</taxon>
        <taxon>Leucobacter</taxon>
    </lineage>
</organism>
<feature type="transmembrane region" description="Helical" evidence="2">
    <location>
        <begin position="629"/>
        <end position="650"/>
    </location>
</feature>
<sequence>MRRIFRGGQQGPTRSGEVTTRQERSRGRGGKALAAALVTSLITLGGAGAAQAVESYTAPAPNPPMPLTCSLDLAVSLDLSKSIDDAQLRQMRDGVTELANTLSDYPVRVSMHNFASNAPATSSAQNAPTPLTALDAAGVAAIGDWVRGVQRPSSAQAGTNWDRAFSAVQSAPESYDALLFVTDGNPTQYGDPVRGPGSSTDTATITAAVESANALKSAGTRIVGVGLTDNLSDLNQFREHMSQISGPTEGSDYLSTNFDGLADVLLTLIADNCAAAPDITLVKDGVLADGAAGVAGDTVSYTFTATNTGGRTLTDVVITDPKPGLSDLTYTWPGEPGVLAPGQTVTATATYTVVEADLDTRVIHNTATITGNPPTGPPVSAEDDAEVTLPEPPAEPAIELVKTGVLSGTGAAGDTITYSLTATNTGNVTLTDVSITDKLEGLSEITYGAWPAAAGVLAPGEKVTATATYVLTQADVDRGTVENLATVTGTPPTGEPVTDDDTEKTPLPHAPAIEIAKTGKLSGGRIAYTFVVTNTGNVTLSGVEIVDGLKGLTALAYGDWPGEPGVLAPGQQVTATASYAVTDADRDRGHVDNTATATGTPPSGEPVKSTDDVRVPVGKLATTGGSANWGLPVLAVMLLLGGGTFMTVTLRRRAGAN</sequence>
<dbReference type="Gene3D" id="2.60.40.10">
    <property type="entry name" value="Immunoglobulins"/>
    <property type="match status" value="1"/>
</dbReference>
<evidence type="ECO:0000313" key="5">
    <source>
        <dbReference type="Proteomes" id="UP000319094"/>
    </source>
</evidence>
<dbReference type="InterPro" id="IPR002035">
    <property type="entry name" value="VWF_A"/>
</dbReference>
<dbReference type="InterPro" id="IPR013783">
    <property type="entry name" value="Ig-like_fold"/>
</dbReference>
<dbReference type="SUPFAM" id="SSF53300">
    <property type="entry name" value="vWA-like"/>
    <property type="match status" value="1"/>
</dbReference>
<dbReference type="Pfam" id="PF24346">
    <property type="entry name" value="DUF7507"/>
    <property type="match status" value="3"/>
</dbReference>
<dbReference type="AlphaFoldDB" id="A0A542Y9U0"/>